<sequence>MVIQKRSKPPWEAPMSDSFRILTVCTGNICRSPLAEQLLKSRFQGVDQIEFDSAGTQAMVDDPMPEHSLRIARGLEILDSELHRGKQLTEAHLDAADLILAMDRGHRRQIVELSPRATRKVFTIREFKRLIDVTRDEDLRAEVIASDGTPVGKLRAAVEAARLGRSDLSPLDNPDDDDVIDPYGKFEAVYDASAQQLIPVVEVVASYLRRAMEIG</sequence>
<dbReference type="SUPFAM" id="SSF52788">
    <property type="entry name" value="Phosphotyrosine protein phosphatases I"/>
    <property type="match status" value="1"/>
</dbReference>
<protein>
    <recommendedName>
        <fullName evidence="2">protein-tyrosine-phosphatase</fullName>
        <ecNumber evidence="2">3.1.3.48</ecNumber>
    </recommendedName>
</protein>
<accession>Q8FSM5</accession>
<dbReference type="PANTHER" id="PTHR11717:SF7">
    <property type="entry name" value="LOW MOLECULAR WEIGHT PHOSPHOTYROSINE PROTEIN PHOSPHATASE"/>
    <property type="match status" value="1"/>
</dbReference>
<dbReference type="Gene3D" id="3.40.50.2300">
    <property type="match status" value="1"/>
</dbReference>
<evidence type="ECO:0000256" key="3">
    <source>
        <dbReference type="ARBA" id="ARBA00022801"/>
    </source>
</evidence>
<dbReference type="EC" id="3.1.3.48" evidence="2"/>
<organism evidence="7 8">
    <name type="scientific">Corynebacterium efficiens (strain DSM 44549 / YS-314 / AJ 12310 / JCM 11189 / NBRC 100395)</name>
    <dbReference type="NCBI Taxonomy" id="196164"/>
    <lineage>
        <taxon>Bacteria</taxon>
        <taxon>Bacillati</taxon>
        <taxon>Actinomycetota</taxon>
        <taxon>Actinomycetes</taxon>
        <taxon>Mycobacteriales</taxon>
        <taxon>Corynebacteriaceae</taxon>
        <taxon>Corynebacterium</taxon>
    </lineage>
</organism>
<feature type="active site" description="Nucleophile" evidence="5">
    <location>
        <position position="25"/>
    </location>
</feature>
<evidence type="ECO:0000259" key="6">
    <source>
        <dbReference type="SMART" id="SM00226"/>
    </source>
</evidence>
<dbReference type="SMART" id="SM00226">
    <property type="entry name" value="LMWPc"/>
    <property type="match status" value="1"/>
</dbReference>
<dbReference type="EMBL" id="BA000035">
    <property type="protein sequence ID" value="BAC17168.1"/>
    <property type="molecule type" value="Genomic_DNA"/>
</dbReference>
<dbReference type="Proteomes" id="UP000001409">
    <property type="component" value="Chromosome"/>
</dbReference>
<evidence type="ECO:0000313" key="7">
    <source>
        <dbReference type="EMBL" id="BAC17168.1"/>
    </source>
</evidence>
<keyword evidence="3" id="KW-0378">Hydrolase</keyword>
<dbReference type="PRINTS" id="PR00719">
    <property type="entry name" value="LMWPTPASE"/>
</dbReference>
<dbReference type="AlphaFoldDB" id="Q8FSM5"/>
<evidence type="ECO:0000256" key="5">
    <source>
        <dbReference type="PIRSR" id="PIRSR617867-1"/>
    </source>
</evidence>
<dbReference type="InterPro" id="IPR036196">
    <property type="entry name" value="Ptyr_pPase_sf"/>
</dbReference>
<feature type="domain" description="Phosphotyrosine protein phosphatase I" evidence="6">
    <location>
        <begin position="19"/>
        <end position="200"/>
    </location>
</feature>
<dbReference type="InterPro" id="IPR017867">
    <property type="entry name" value="Tyr_phospatase_low_mol_wt"/>
</dbReference>
<evidence type="ECO:0000256" key="1">
    <source>
        <dbReference type="ARBA" id="ARBA00011063"/>
    </source>
</evidence>
<keyword evidence="4" id="KW-0904">Protein phosphatase</keyword>
<reference evidence="7 8" key="1">
    <citation type="journal article" date="2003" name="Genome Res.">
        <title>Comparative complete genome sequence analysis of the amino acid replacements responsible for the thermostability of Corynebacterium efficiens.</title>
        <authorList>
            <person name="Nishio Y."/>
            <person name="Nakamura Y."/>
            <person name="Kawarabayasi Y."/>
            <person name="Usuda Y."/>
            <person name="Kimura E."/>
            <person name="Sugimoto S."/>
            <person name="Matsui K."/>
            <person name="Yamagishi A."/>
            <person name="Kikuchi H."/>
            <person name="Ikeo K."/>
            <person name="Gojobori T."/>
        </authorList>
    </citation>
    <scope>NUCLEOTIDE SEQUENCE [LARGE SCALE GENOMIC DNA]</scope>
    <source>
        <strain evidence="8">DSM 44549 / YS-314 / AJ 12310 / JCM 11189 / NBRC 100395</strain>
    </source>
</reference>
<dbReference type="HOGENOM" id="CLU_071415_1_0_11"/>
<dbReference type="eggNOG" id="COG0394">
    <property type="taxonomic scope" value="Bacteria"/>
</dbReference>
<feature type="active site" evidence="5">
    <location>
        <position position="31"/>
    </location>
</feature>
<name>Q8FSM5_COREF</name>
<dbReference type="Pfam" id="PF01451">
    <property type="entry name" value="LMWPc"/>
    <property type="match status" value="1"/>
</dbReference>
<dbReference type="InterPro" id="IPR050438">
    <property type="entry name" value="LMW_PTPase"/>
</dbReference>
<dbReference type="KEGG" id="cef:CE0358"/>
<proteinExistence type="inferred from homology"/>
<evidence type="ECO:0000256" key="4">
    <source>
        <dbReference type="ARBA" id="ARBA00022912"/>
    </source>
</evidence>
<evidence type="ECO:0000313" key="8">
    <source>
        <dbReference type="Proteomes" id="UP000001409"/>
    </source>
</evidence>
<comment type="similarity">
    <text evidence="1">Belongs to the low molecular weight phosphotyrosine protein phosphatase family.</text>
</comment>
<dbReference type="PANTHER" id="PTHR11717">
    <property type="entry name" value="LOW MOLECULAR WEIGHT PROTEIN TYROSINE PHOSPHATASE"/>
    <property type="match status" value="1"/>
</dbReference>
<dbReference type="InterPro" id="IPR023485">
    <property type="entry name" value="Ptyr_pPase"/>
</dbReference>
<evidence type="ECO:0000256" key="2">
    <source>
        <dbReference type="ARBA" id="ARBA00013064"/>
    </source>
</evidence>
<dbReference type="STRING" id="196164.gene:10740756"/>
<dbReference type="GO" id="GO:0004725">
    <property type="term" value="F:protein tyrosine phosphatase activity"/>
    <property type="evidence" value="ECO:0007669"/>
    <property type="project" value="UniProtKB-EC"/>
</dbReference>
<keyword evidence="8" id="KW-1185">Reference proteome</keyword>